<evidence type="ECO:0000313" key="1">
    <source>
        <dbReference type="EMBL" id="QJI53337.1"/>
    </source>
</evidence>
<dbReference type="GO" id="GO:0004519">
    <property type="term" value="F:endonuclease activity"/>
    <property type="evidence" value="ECO:0007669"/>
    <property type="project" value="UniProtKB-KW"/>
</dbReference>
<protein>
    <submittedName>
        <fullName evidence="1">Endonuclease</fullName>
    </submittedName>
</protein>
<dbReference type="EMBL" id="MT345684">
    <property type="protein sequence ID" value="QJI53337.1"/>
    <property type="molecule type" value="Genomic_DNA"/>
</dbReference>
<gene>
    <name evidence="1" type="ORF">vBAcoSR7M_15</name>
</gene>
<dbReference type="Proteomes" id="UP000503037">
    <property type="component" value="Segment"/>
</dbReference>
<sequence length="151" mass="17743">MPINVRTKGQTGEREVAKILNDIVNEQRELWGYPELAVEDYYFQRNQNQSAVGGDDLTSPMPLAFEVKRQEKLSVNTWWKQCTASANRTGYIPILIYRQNRKPWKVRMYATIPVEVSGYRGALYNNPVELDLDTFKAWFTEYTKRWLLHHA</sequence>
<dbReference type="InterPro" id="IPR056931">
    <property type="entry name" value="D14-like"/>
</dbReference>
<accession>A0A6M3YNB7</accession>
<proteinExistence type="predicted"/>
<name>A0A6M3YNB7_9CAUD</name>
<keyword evidence="2" id="KW-1185">Reference proteome</keyword>
<keyword evidence="1" id="KW-0255">Endonuclease</keyword>
<dbReference type="Pfam" id="PF24608">
    <property type="entry name" value="PDDEXK_15"/>
    <property type="match status" value="1"/>
</dbReference>
<evidence type="ECO:0000313" key="2">
    <source>
        <dbReference type="Proteomes" id="UP000503037"/>
    </source>
</evidence>
<keyword evidence="1" id="KW-0378">Hydrolase</keyword>
<keyword evidence="1" id="KW-0540">Nuclease</keyword>
<reference evidence="2" key="1">
    <citation type="submission" date="2020-04" db="EMBL/GenBank/DDBJ databases">
        <authorList>
            <person name="Ma R."/>
            <person name="Lai J."/>
            <person name="Yang Y."/>
            <person name="Jiao N."/>
            <person name="Zhang R."/>
        </authorList>
    </citation>
    <scope>NUCLEOTIDE SEQUENCE [LARGE SCALE GENOMIC DNA]</scope>
</reference>
<organism evidence="1 2">
    <name type="scientific">Alteromonas phage vB_AcoS-R7M</name>
    <dbReference type="NCBI Taxonomy" id="2729541"/>
    <lineage>
        <taxon>Viruses</taxon>
        <taxon>Duplodnaviria</taxon>
        <taxon>Heunggongvirae</taxon>
        <taxon>Uroviricota</taxon>
        <taxon>Caudoviricetes</taxon>
        <taxon>Queuovirinae</taxon>
        <taxon>Amoyvirus</taxon>
        <taxon>Amoyvirus R7M</taxon>
    </lineage>
</organism>